<dbReference type="Proteomes" id="UP000274920">
    <property type="component" value="Unassembled WGS sequence"/>
</dbReference>
<evidence type="ECO:0000313" key="2">
    <source>
        <dbReference type="Proteomes" id="UP000274920"/>
    </source>
</evidence>
<dbReference type="Gene3D" id="3.90.105.50">
    <property type="match status" value="1"/>
</dbReference>
<dbReference type="InterPro" id="IPR015122">
    <property type="entry name" value="Tn916-Xis"/>
</dbReference>
<name>A0A426DFR8_9FIRM</name>
<sequence length="66" mass="7775">MKIDIPVWKKYTLSIEEAAEYFRIGRSRLREIASENPDADFILSNGNRIQIKRKKFEEFIDNASVI</sequence>
<gene>
    <name evidence="1" type="ORF">EBB54_09730</name>
</gene>
<proteinExistence type="predicted"/>
<dbReference type="AlphaFoldDB" id="A0A426DFR8"/>
<dbReference type="RefSeq" id="WP_125127246.1">
    <property type="nucleotide sequence ID" value="NZ_RHJS01000002.1"/>
</dbReference>
<protein>
    <submittedName>
        <fullName evidence="1">Helix-turn-helix domain-containing protein</fullName>
    </submittedName>
</protein>
<organism evidence="1 2">
    <name type="scientific">Schaedlerella arabinosiphila</name>
    <dbReference type="NCBI Taxonomy" id="2044587"/>
    <lineage>
        <taxon>Bacteria</taxon>
        <taxon>Bacillati</taxon>
        <taxon>Bacillota</taxon>
        <taxon>Clostridia</taxon>
        <taxon>Lachnospirales</taxon>
        <taxon>Lachnospiraceae</taxon>
        <taxon>Schaedlerella</taxon>
    </lineage>
</organism>
<accession>A0A426DFR8</accession>
<evidence type="ECO:0000313" key="1">
    <source>
        <dbReference type="EMBL" id="RRK31606.1"/>
    </source>
</evidence>
<reference evidence="1" key="1">
    <citation type="submission" date="2018-10" db="EMBL/GenBank/DDBJ databases">
        <title>Schaedlerella arabinophila gen. nov. sp. nov., isolated from the mouse intestinal tract and comparative analysis with the genome of the closely related altered Schaedler flora strain ASF502.</title>
        <authorList>
            <person name="Miyake S."/>
            <person name="Soh M."/>
            <person name="Seedorf H."/>
        </authorList>
    </citation>
    <scope>NUCLEOTIDE SEQUENCE [LARGE SCALE GENOMIC DNA]</scope>
    <source>
        <strain evidence="1">DSM 106076</strain>
    </source>
</reference>
<comment type="caution">
    <text evidence="1">The sequence shown here is derived from an EMBL/GenBank/DDBJ whole genome shotgun (WGS) entry which is preliminary data.</text>
</comment>
<dbReference type="EMBL" id="RHJS01000002">
    <property type="protein sequence ID" value="RRK31606.1"/>
    <property type="molecule type" value="Genomic_DNA"/>
</dbReference>
<dbReference type="Pfam" id="PF09035">
    <property type="entry name" value="Tn916-Xis"/>
    <property type="match status" value="1"/>
</dbReference>
<dbReference type="InterPro" id="IPR038148">
    <property type="entry name" value="Tn1545/Tn916_Xis"/>
</dbReference>
<keyword evidence="2" id="KW-1185">Reference proteome</keyword>